<dbReference type="PROSITE" id="PS00109">
    <property type="entry name" value="PROTEIN_KINASE_TYR"/>
    <property type="match status" value="1"/>
</dbReference>
<dbReference type="AlphaFoldDB" id="A0AAD7MVA7"/>
<evidence type="ECO:0000313" key="3">
    <source>
        <dbReference type="Proteomes" id="UP001215598"/>
    </source>
</evidence>
<dbReference type="InterPro" id="IPR011009">
    <property type="entry name" value="Kinase-like_dom_sf"/>
</dbReference>
<dbReference type="EMBL" id="JARKIB010000133">
    <property type="protein sequence ID" value="KAJ7734246.1"/>
    <property type="molecule type" value="Genomic_DNA"/>
</dbReference>
<dbReference type="InterPro" id="IPR008266">
    <property type="entry name" value="Tyr_kinase_AS"/>
</dbReference>
<accession>A0AAD7MVA7</accession>
<reference evidence="2" key="1">
    <citation type="submission" date="2023-03" db="EMBL/GenBank/DDBJ databases">
        <title>Massive genome expansion in bonnet fungi (Mycena s.s.) driven by repeated elements and novel gene families across ecological guilds.</title>
        <authorList>
            <consortium name="Lawrence Berkeley National Laboratory"/>
            <person name="Harder C.B."/>
            <person name="Miyauchi S."/>
            <person name="Viragh M."/>
            <person name="Kuo A."/>
            <person name="Thoen E."/>
            <person name="Andreopoulos B."/>
            <person name="Lu D."/>
            <person name="Skrede I."/>
            <person name="Drula E."/>
            <person name="Henrissat B."/>
            <person name="Morin E."/>
            <person name="Kohler A."/>
            <person name="Barry K."/>
            <person name="LaButti K."/>
            <person name="Morin E."/>
            <person name="Salamov A."/>
            <person name="Lipzen A."/>
            <person name="Mereny Z."/>
            <person name="Hegedus B."/>
            <person name="Baldrian P."/>
            <person name="Stursova M."/>
            <person name="Weitz H."/>
            <person name="Taylor A."/>
            <person name="Grigoriev I.V."/>
            <person name="Nagy L.G."/>
            <person name="Martin F."/>
            <person name="Kauserud H."/>
        </authorList>
    </citation>
    <scope>NUCLEOTIDE SEQUENCE</scope>
    <source>
        <strain evidence="2">CBHHK182m</strain>
    </source>
</reference>
<name>A0AAD7MVA7_9AGAR</name>
<dbReference type="PROSITE" id="PS50011">
    <property type="entry name" value="PROTEIN_KINASE_DOM"/>
    <property type="match status" value="1"/>
</dbReference>
<evidence type="ECO:0000259" key="1">
    <source>
        <dbReference type="PROSITE" id="PS50011"/>
    </source>
</evidence>
<dbReference type="InterPro" id="IPR000719">
    <property type="entry name" value="Prot_kinase_dom"/>
</dbReference>
<dbReference type="GO" id="GO:0004672">
    <property type="term" value="F:protein kinase activity"/>
    <property type="evidence" value="ECO:0007669"/>
    <property type="project" value="InterPro"/>
</dbReference>
<evidence type="ECO:0000313" key="2">
    <source>
        <dbReference type="EMBL" id="KAJ7734246.1"/>
    </source>
</evidence>
<comment type="caution">
    <text evidence="2">The sequence shown here is derived from an EMBL/GenBank/DDBJ whole genome shotgun (WGS) entry which is preliminary data.</text>
</comment>
<dbReference type="Proteomes" id="UP001215598">
    <property type="component" value="Unassembled WGS sequence"/>
</dbReference>
<keyword evidence="3" id="KW-1185">Reference proteome</keyword>
<organism evidence="2 3">
    <name type="scientific">Mycena metata</name>
    <dbReference type="NCBI Taxonomy" id="1033252"/>
    <lineage>
        <taxon>Eukaryota</taxon>
        <taxon>Fungi</taxon>
        <taxon>Dikarya</taxon>
        <taxon>Basidiomycota</taxon>
        <taxon>Agaricomycotina</taxon>
        <taxon>Agaricomycetes</taxon>
        <taxon>Agaricomycetidae</taxon>
        <taxon>Agaricales</taxon>
        <taxon>Marasmiineae</taxon>
        <taxon>Mycenaceae</taxon>
        <taxon>Mycena</taxon>
    </lineage>
</organism>
<protein>
    <recommendedName>
        <fullName evidence="1">Protein kinase domain-containing protein</fullName>
    </recommendedName>
</protein>
<dbReference type="SUPFAM" id="SSF56112">
    <property type="entry name" value="Protein kinase-like (PK-like)"/>
    <property type="match status" value="1"/>
</dbReference>
<dbReference type="Gene3D" id="1.10.510.10">
    <property type="entry name" value="Transferase(Phosphotransferase) domain 1"/>
    <property type="match status" value="1"/>
</dbReference>
<sequence>MQLWTQILEYRTLYGKFFTVLGDVLRTTAVIIASKETPRLPASVAARLMANIGAQSMLQSFASWFAEKRLQLTLILRAVCGVPGIGIRMDAGYVLFYPTGSESIFPAVFAKHLGSGASGVVFLSTDSRNVVKVFKDKRTAHHEADLLTMCHDDPWLRAPKFHGLYSDGHNLAVVMSYVGTPLRDIFSAPDAQKREIVDILKSLHRSGIHHHDVRAENLMIGHDGITKSGRSCRW</sequence>
<gene>
    <name evidence="2" type="ORF">B0H16DRAFT_154417</name>
</gene>
<proteinExistence type="predicted"/>
<feature type="domain" description="Protein kinase" evidence="1">
    <location>
        <begin position="107"/>
        <end position="234"/>
    </location>
</feature>
<dbReference type="GO" id="GO:0005524">
    <property type="term" value="F:ATP binding"/>
    <property type="evidence" value="ECO:0007669"/>
    <property type="project" value="InterPro"/>
</dbReference>